<organism evidence="2 3">
    <name type="scientific">Leptospirillum ferrooxidans (strain C2-3)</name>
    <dbReference type="NCBI Taxonomy" id="1162668"/>
    <lineage>
        <taxon>Bacteria</taxon>
        <taxon>Pseudomonadati</taxon>
        <taxon>Nitrospirota</taxon>
        <taxon>Nitrospiria</taxon>
        <taxon>Nitrospirales</taxon>
        <taxon>Nitrospiraceae</taxon>
        <taxon>Leptospirillum</taxon>
    </lineage>
</organism>
<accession>I0IQN7</accession>
<dbReference type="KEGG" id="lfc:LFE_1908"/>
<dbReference type="RefSeq" id="WP_014450070.1">
    <property type="nucleotide sequence ID" value="NC_017094.1"/>
</dbReference>
<sequence length="184" mass="20149">MEDRSTLAHYRRKRFAIIFWGMMLFCLCLLDAHPALAADSIMIVPESGWENETLGFGADLRFFAVPNFGLEIEGFWDPNNCGNCSLSETTLTGSLFYWINPLSKLSLYTLMGGGIGAFSLSSPISAHADLPVFDIGLGAVIWLNHHFGLDIDNRWIFVKGGGLAGNSSSALNAYRLSLGLAYAF</sequence>
<reference evidence="3" key="2">
    <citation type="submission" date="2012-03" db="EMBL/GenBank/DDBJ databases">
        <title>The complete genome sequence of the pioneer microbe on fresh volcanic deposit, Leptospirillum ferrooxidans strain C2-3.</title>
        <authorList>
            <person name="Fujimura R."/>
            <person name="Sato Y."/>
            <person name="Nishizawa T."/>
            <person name="Nanba K."/>
            <person name="Oshima K."/>
            <person name="Hattori M."/>
            <person name="Kamijo T."/>
            <person name="Ohta H."/>
        </authorList>
    </citation>
    <scope>NUCLEOTIDE SEQUENCE [LARGE SCALE GENOMIC DNA]</scope>
    <source>
        <strain evidence="3">C2-3</strain>
    </source>
</reference>
<dbReference type="AlphaFoldDB" id="I0IQN7"/>
<reference evidence="2 3" key="1">
    <citation type="journal article" date="2012" name="J. Bacteriol.">
        <title>Complete Genome Sequence of Leptospirillum ferrooxidans Strain C2-3, Isolated from a Fresh Volcanic Ash Deposit on the Island of Miyake, Japan.</title>
        <authorList>
            <person name="Fujimura R."/>
            <person name="Sato Y."/>
            <person name="Nishizawa T."/>
            <person name="Oshima K."/>
            <person name="Kim S.-W."/>
            <person name="Hattori M."/>
            <person name="Kamijo T."/>
            <person name="Ohta H."/>
        </authorList>
    </citation>
    <scope>NUCLEOTIDE SEQUENCE [LARGE SCALE GENOMIC DNA]</scope>
    <source>
        <strain evidence="2 3">C2-3</strain>
    </source>
</reference>
<keyword evidence="3" id="KW-1185">Reference proteome</keyword>
<keyword evidence="1" id="KW-0732">Signal</keyword>
<proteinExistence type="predicted"/>
<protein>
    <recommendedName>
        <fullName evidence="4">Outer membrane protein beta-barrel domain-containing protein</fullName>
    </recommendedName>
</protein>
<evidence type="ECO:0000313" key="2">
    <source>
        <dbReference type="EMBL" id="BAM07586.1"/>
    </source>
</evidence>
<dbReference type="EMBL" id="AP012342">
    <property type="protein sequence ID" value="BAM07586.1"/>
    <property type="molecule type" value="Genomic_DNA"/>
</dbReference>
<dbReference type="SUPFAM" id="SSF56925">
    <property type="entry name" value="OMPA-like"/>
    <property type="match status" value="1"/>
</dbReference>
<dbReference type="PATRIC" id="fig|1162668.3.peg.2267"/>
<feature type="chain" id="PRO_5003629870" description="Outer membrane protein beta-barrel domain-containing protein" evidence="1">
    <location>
        <begin position="38"/>
        <end position="184"/>
    </location>
</feature>
<dbReference type="InterPro" id="IPR011250">
    <property type="entry name" value="OMP/PagP_B-barrel"/>
</dbReference>
<evidence type="ECO:0008006" key="4">
    <source>
        <dbReference type="Google" id="ProtNLM"/>
    </source>
</evidence>
<feature type="signal peptide" evidence="1">
    <location>
        <begin position="1"/>
        <end position="37"/>
    </location>
</feature>
<dbReference type="OrthoDB" id="9897156at2"/>
<name>I0IQN7_LEPFC</name>
<dbReference type="Gene3D" id="2.40.160.20">
    <property type="match status" value="1"/>
</dbReference>
<dbReference type="Proteomes" id="UP000007382">
    <property type="component" value="Chromosome"/>
</dbReference>
<evidence type="ECO:0000256" key="1">
    <source>
        <dbReference type="SAM" id="SignalP"/>
    </source>
</evidence>
<dbReference type="HOGENOM" id="CLU_1530689_0_0_0"/>
<gene>
    <name evidence="2" type="ordered locus">LFE_1908</name>
</gene>
<evidence type="ECO:0000313" key="3">
    <source>
        <dbReference type="Proteomes" id="UP000007382"/>
    </source>
</evidence>